<sequence>MAHYDDIRAHRLKGPGGIAHRLALRGARAGDRPVDDVGGEHLFRKFKGDPRARGILKEEVDAHLAAKRGDLFGRTVHHVLHMAGLVEEEIEFLSCPAVKVYHAAMTPGHLSDLIKHRAHRSPPRPFRRVLPLLLR</sequence>
<protein>
    <submittedName>
        <fullName evidence="1">Uncharacterized protein</fullName>
    </submittedName>
</protein>
<organism evidence="1">
    <name type="scientific">bioreactor metagenome</name>
    <dbReference type="NCBI Taxonomy" id="1076179"/>
    <lineage>
        <taxon>unclassified sequences</taxon>
        <taxon>metagenomes</taxon>
        <taxon>ecological metagenomes</taxon>
    </lineage>
</organism>
<dbReference type="AlphaFoldDB" id="A0A645DHP5"/>
<name>A0A645DHP5_9ZZZZ</name>
<dbReference type="EMBL" id="VSSQ01036337">
    <property type="protein sequence ID" value="MPM88787.1"/>
    <property type="molecule type" value="Genomic_DNA"/>
</dbReference>
<evidence type="ECO:0000313" key="1">
    <source>
        <dbReference type="EMBL" id="MPM88787.1"/>
    </source>
</evidence>
<accession>A0A645DHP5</accession>
<proteinExistence type="predicted"/>
<comment type="caution">
    <text evidence="1">The sequence shown here is derived from an EMBL/GenBank/DDBJ whole genome shotgun (WGS) entry which is preliminary data.</text>
</comment>
<reference evidence="1" key="1">
    <citation type="submission" date="2019-08" db="EMBL/GenBank/DDBJ databases">
        <authorList>
            <person name="Kucharzyk K."/>
            <person name="Murdoch R.W."/>
            <person name="Higgins S."/>
            <person name="Loffler F."/>
        </authorList>
    </citation>
    <scope>NUCLEOTIDE SEQUENCE</scope>
</reference>
<gene>
    <name evidence="1" type="ORF">SDC9_135891</name>
</gene>